<proteinExistence type="predicted"/>
<keyword evidence="7" id="KW-0547">Nucleotide-binding</keyword>
<feature type="signal peptide" evidence="10">
    <location>
        <begin position="1"/>
        <end position="22"/>
    </location>
</feature>
<dbReference type="CDD" id="cd12087">
    <property type="entry name" value="TM_EGFR-like"/>
    <property type="match status" value="1"/>
</dbReference>
<name>A0A2P6N023_9EUKA</name>
<dbReference type="PANTHER" id="PTHR24416:SF600">
    <property type="entry name" value="PDGF- AND VEGF-RECEPTOR RELATED, ISOFORM J"/>
    <property type="match status" value="1"/>
</dbReference>
<dbReference type="PANTHER" id="PTHR24416">
    <property type="entry name" value="TYROSINE-PROTEIN KINASE RECEPTOR"/>
    <property type="match status" value="1"/>
</dbReference>
<feature type="domain" description="Protein kinase" evidence="11">
    <location>
        <begin position="944"/>
        <end position="1179"/>
    </location>
</feature>
<keyword evidence="5" id="KW-1015">Disulfide bond</keyword>
<dbReference type="Proteomes" id="UP000241769">
    <property type="component" value="Unassembled WGS sequence"/>
</dbReference>
<evidence type="ECO:0000256" key="8">
    <source>
        <dbReference type="SAM" id="MobiDB-lite"/>
    </source>
</evidence>
<dbReference type="PROSITE" id="PS50221">
    <property type="entry name" value="GAIN_B"/>
    <property type="match status" value="1"/>
</dbReference>
<feature type="domain" description="GAIN-B" evidence="12">
    <location>
        <begin position="713"/>
        <end position="880"/>
    </location>
</feature>
<protein>
    <recommendedName>
        <fullName evidence="15">Non-specific protein-tyrosine kinase</fullName>
    </recommendedName>
</protein>
<dbReference type="Pfam" id="PF07714">
    <property type="entry name" value="PK_Tyr_Ser-Thr"/>
    <property type="match status" value="1"/>
</dbReference>
<evidence type="ECO:0000313" key="13">
    <source>
        <dbReference type="EMBL" id="PRP77283.1"/>
    </source>
</evidence>
<accession>A0A2P6N023</accession>
<dbReference type="GO" id="GO:0005524">
    <property type="term" value="F:ATP binding"/>
    <property type="evidence" value="ECO:0007669"/>
    <property type="project" value="UniProtKB-UniRule"/>
</dbReference>
<organism evidence="13 14">
    <name type="scientific">Planoprotostelium fungivorum</name>
    <dbReference type="NCBI Taxonomy" id="1890364"/>
    <lineage>
        <taxon>Eukaryota</taxon>
        <taxon>Amoebozoa</taxon>
        <taxon>Evosea</taxon>
        <taxon>Variosea</taxon>
        <taxon>Cavosteliida</taxon>
        <taxon>Cavosteliaceae</taxon>
        <taxon>Planoprotostelium</taxon>
    </lineage>
</organism>
<dbReference type="Pfam" id="PF01825">
    <property type="entry name" value="GPS"/>
    <property type="match status" value="1"/>
</dbReference>
<evidence type="ECO:0000256" key="1">
    <source>
        <dbReference type="ARBA" id="ARBA00004167"/>
    </source>
</evidence>
<dbReference type="InterPro" id="IPR057244">
    <property type="entry name" value="GAIN_B"/>
</dbReference>
<keyword evidence="4 9" id="KW-0472">Membrane</keyword>
<dbReference type="PROSITE" id="PS50011">
    <property type="entry name" value="PROTEIN_KINASE_DOM"/>
    <property type="match status" value="1"/>
</dbReference>
<comment type="subcellular location">
    <subcellularLocation>
        <location evidence="1">Membrane</location>
        <topology evidence="1">Single-pass membrane protein</topology>
    </subcellularLocation>
</comment>
<dbReference type="OrthoDB" id="346907at2759"/>
<dbReference type="AlphaFoldDB" id="A0A2P6N023"/>
<dbReference type="InterPro" id="IPR001245">
    <property type="entry name" value="Ser-Thr/Tyr_kinase_cat_dom"/>
</dbReference>
<dbReference type="SUPFAM" id="SSF51126">
    <property type="entry name" value="Pectin lyase-like"/>
    <property type="match status" value="1"/>
</dbReference>
<dbReference type="GO" id="GO:0004714">
    <property type="term" value="F:transmembrane receptor protein tyrosine kinase activity"/>
    <property type="evidence" value="ECO:0007669"/>
    <property type="project" value="UniProtKB-EC"/>
</dbReference>
<feature type="compositionally biased region" description="Low complexity" evidence="8">
    <location>
        <begin position="564"/>
        <end position="646"/>
    </location>
</feature>
<dbReference type="GO" id="GO:0043235">
    <property type="term" value="C:receptor complex"/>
    <property type="evidence" value="ECO:0007669"/>
    <property type="project" value="TreeGrafter"/>
</dbReference>
<feature type="region of interest" description="Disordered" evidence="8">
    <location>
        <begin position="554"/>
        <end position="659"/>
    </location>
</feature>
<feature type="chain" id="PRO_5015171897" description="Non-specific protein-tyrosine kinase" evidence="10">
    <location>
        <begin position="23"/>
        <end position="1215"/>
    </location>
</feature>
<dbReference type="InParanoid" id="A0A2P6N023"/>
<dbReference type="EMBL" id="MDYQ01000270">
    <property type="protein sequence ID" value="PRP77283.1"/>
    <property type="molecule type" value="Genomic_DNA"/>
</dbReference>
<dbReference type="Gene3D" id="2.60.220.50">
    <property type="match status" value="1"/>
</dbReference>
<dbReference type="PRINTS" id="PR00109">
    <property type="entry name" value="TYRKINASE"/>
</dbReference>
<comment type="catalytic activity">
    <reaction evidence="6">
        <text>L-tyrosyl-[protein] + ATP = O-phospho-L-tyrosyl-[protein] + ADP + H(+)</text>
        <dbReference type="Rhea" id="RHEA:10596"/>
        <dbReference type="Rhea" id="RHEA-COMP:10136"/>
        <dbReference type="Rhea" id="RHEA-COMP:20101"/>
        <dbReference type="ChEBI" id="CHEBI:15378"/>
        <dbReference type="ChEBI" id="CHEBI:30616"/>
        <dbReference type="ChEBI" id="CHEBI:46858"/>
        <dbReference type="ChEBI" id="CHEBI:61978"/>
        <dbReference type="ChEBI" id="CHEBI:456216"/>
        <dbReference type="EC" id="2.7.10.1"/>
    </reaction>
</comment>
<evidence type="ECO:0000256" key="6">
    <source>
        <dbReference type="ARBA" id="ARBA00051243"/>
    </source>
</evidence>
<dbReference type="GO" id="GO:0005886">
    <property type="term" value="C:plasma membrane"/>
    <property type="evidence" value="ECO:0007669"/>
    <property type="project" value="TreeGrafter"/>
</dbReference>
<dbReference type="SMART" id="SM00303">
    <property type="entry name" value="GPS"/>
    <property type="match status" value="1"/>
</dbReference>
<dbReference type="InterPro" id="IPR011050">
    <property type="entry name" value="Pectin_lyase_fold/virulence"/>
</dbReference>
<comment type="caution">
    <text evidence="13">The sequence shown here is derived from an EMBL/GenBank/DDBJ whole genome shotgun (WGS) entry which is preliminary data.</text>
</comment>
<evidence type="ECO:0000259" key="12">
    <source>
        <dbReference type="PROSITE" id="PS50221"/>
    </source>
</evidence>
<evidence type="ECO:0000256" key="2">
    <source>
        <dbReference type="ARBA" id="ARBA00022692"/>
    </source>
</evidence>
<dbReference type="PROSITE" id="PS00109">
    <property type="entry name" value="PROTEIN_KINASE_TYR"/>
    <property type="match status" value="1"/>
</dbReference>
<dbReference type="InterPro" id="IPR017441">
    <property type="entry name" value="Protein_kinase_ATP_BS"/>
</dbReference>
<dbReference type="PROSITE" id="PS00107">
    <property type="entry name" value="PROTEIN_KINASE_ATP"/>
    <property type="match status" value="1"/>
</dbReference>
<evidence type="ECO:0000256" key="3">
    <source>
        <dbReference type="ARBA" id="ARBA00022989"/>
    </source>
</evidence>
<evidence type="ECO:0000313" key="14">
    <source>
        <dbReference type="Proteomes" id="UP000241769"/>
    </source>
</evidence>
<keyword evidence="3 9" id="KW-1133">Transmembrane helix</keyword>
<evidence type="ECO:0000259" key="11">
    <source>
        <dbReference type="PROSITE" id="PS50011"/>
    </source>
</evidence>
<evidence type="ECO:0000256" key="4">
    <source>
        <dbReference type="ARBA" id="ARBA00023136"/>
    </source>
</evidence>
<keyword evidence="7" id="KW-0067">ATP-binding</keyword>
<keyword evidence="10" id="KW-0732">Signal</keyword>
<feature type="binding site" evidence="7">
    <location>
        <position position="973"/>
    </location>
    <ligand>
        <name>ATP</name>
        <dbReference type="ChEBI" id="CHEBI:30616"/>
    </ligand>
</feature>
<dbReference type="GO" id="GO:0007169">
    <property type="term" value="P:cell surface receptor protein tyrosine kinase signaling pathway"/>
    <property type="evidence" value="ECO:0007669"/>
    <property type="project" value="TreeGrafter"/>
</dbReference>
<dbReference type="SUPFAM" id="SSF56112">
    <property type="entry name" value="Protein kinase-like (PK-like)"/>
    <property type="match status" value="1"/>
</dbReference>
<keyword evidence="2 9" id="KW-0812">Transmembrane</keyword>
<keyword evidence="14" id="KW-1185">Reference proteome</keyword>
<dbReference type="InterPro" id="IPR046338">
    <property type="entry name" value="GAIN_dom_sf"/>
</dbReference>
<evidence type="ECO:0000256" key="9">
    <source>
        <dbReference type="SAM" id="Phobius"/>
    </source>
</evidence>
<sequence length="1215" mass="131873">MKMDTPLWFFCLVLIYSTPSAGSWVHSSAIGFIDGGKKMQRRLILTAFNAIPLNETSVEISAPLFETAFVELHWTGQDPLNLIVRLLPPFTPATVNLKLTNISKYYYFLHLYKKPSQWFQMGTQLRIDTIMEDTFLIVSGEVILSQVTLIRSGITTNSHNITVLAGDTPSQFISSYLDNHLDDSGYRVIRVSLATFTGDLSRNPFLYGQNSVILHQVEVIDVSDTTSMNDVIFAVNLVKVTDSLFRNVSCSGHVINAGIAQLLRLNITDNTFLSQGAILTSIASLDTSVIASNVGPLLKTWSQLSVEYSNFTDNRASDGSVILNGWKSVTVYQCQFTSNQQPLISYLGSNQMEVSDCGFTSNAVGSGNLIQADDVLIQRCQFEGSSADVIVSAGRADIADSSFKGGNAKILLVKLTTSGGSFTRSNFTFAKLSTGNVHAIESNGTTSFLDCIIYGDYQSQAQSLVLLHAGAHSLYSTSFTISPNNSTRPSVDLDDPGSSLLTDNGDAYCRLMTSGKSSQVYLDNCGSTSQFSCGSPCSSSTTTSKVPIPYSVTGGPVGIPSEPSSVTDSAAMTSSAAPTTSTTKLIPTYSSTTSTTSSTTSTTSSTTSTTSSTTSTTSSTTTRSFTSTYTSSTSSVASSTTSTPSTTVPPPPSPISDGQANQTIQHIAAPNKTVSTEVIYNTVSQLFSNKTSSNPISITAPSLSLTAYDTTRPTLNSTSIVQIQVSTSTNTTQGGDKITPATASISLSLLEDLKTTRAENQQTPPALVVFMEYAYNSGNFSVKAPENLSASIYGLTITDANGNIVEVSDSKENITIVIPTSGLTSREQLDSVSCLYYSETNHFWSDDGCSTERNYTSYVITCNCNHLTNFTVGSPPVRPGNVAPDNGAASPSMVPIIIGVVVGSVFLIAVLVVIVFILLKKRRSAAQANMENIPLDTMDASQFVTLEEKIGEGESSTIYRGLQSGTTHVAVKKTRSKDSKKLQNELMNLKYLSHFNDNGGDTWILFELMDYNLRQKLVDANDFVISHRYDIMLQIARALSYLESAEIIHTDVAARNVLIKGNTAKLSGFGESMKANKKAVSRFISEQRWNAPEVMVKGEYSYASDIWSFGVLFWEVLSDGKEPYGAMTDQQIREYVTGGGRLDNKGEELHNSIIERCWKADAKDRMTSKDIVRELQDHIESHHRKENLIPTKKETNENLYSFSPDLRPHDYGMYQ</sequence>
<dbReference type="InterPro" id="IPR011009">
    <property type="entry name" value="Kinase-like_dom_sf"/>
</dbReference>
<evidence type="ECO:0008006" key="15">
    <source>
        <dbReference type="Google" id="ProtNLM"/>
    </source>
</evidence>
<gene>
    <name evidence="13" type="ORF">PROFUN_14352</name>
</gene>
<reference evidence="13 14" key="1">
    <citation type="journal article" date="2018" name="Genome Biol. Evol.">
        <title>Multiple Roots of Fruiting Body Formation in Amoebozoa.</title>
        <authorList>
            <person name="Hillmann F."/>
            <person name="Forbes G."/>
            <person name="Novohradska S."/>
            <person name="Ferling I."/>
            <person name="Riege K."/>
            <person name="Groth M."/>
            <person name="Westermann M."/>
            <person name="Marz M."/>
            <person name="Spaller T."/>
            <person name="Winckler T."/>
            <person name="Schaap P."/>
            <person name="Glockner G."/>
        </authorList>
    </citation>
    <scope>NUCLEOTIDE SEQUENCE [LARGE SCALE GENOMIC DNA]</scope>
    <source>
        <strain evidence="13 14">Jena</strain>
    </source>
</reference>
<feature type="transmembrane region" description="Helical" evidence="9">
    <location>
        <begin position="896"/>
        <end position="919"/>
    </location>
</feature>
<dbReference type="InterPro" id="IPR000719">
    <property type="entry name" value="Prot_kinase_dom"/>
</dbReference>
<evidence type="ECO:0000256" key="5">
    <source>
        <dbReference type="ARBA" id="ARBA00023157"/>
    </source>
</evidence>
<evidence type="ECO:0000256" key="7">
    <source>
        <dbReference type="PROSITE-ProRule" id="PRU10141"/>
    </source>
</evidence>
<dbReference type="STRING" id="1890364.A0A2P6N023"/>
<dbReference type="InterPro" id="IPR008266">
    <property type="entry name" value="Tyr_kinase_AS"/>
</dbReference>
<evidence type="ECO:0000256" key="10">
    <source>
        <dbReference type="SAM" id="SignalP"/>
    </source>
</evidence>
<dbReference type="Gene3D" id="1.10.510.10">
    <property type="entry name" value="Transferase(Phosphotransferase) domain 1"/>
    <property type="match status" value="1"/>
</dbReference>
<dbReference type="InterPro" id="IPR000203">
    <property type="entry name" value="GPS"/>
</dbReference>
<dbReference type="InterPro" id="IPR050122">
    <property type="entry name" value="RTK"/>
</dbReference>